<protein>
    <recommendedName>
        <fullName evidence="5">Meckel syndrome type 1 protein</fullName>
    </recommendedName>
</protein>
<proteinExistence type="predicted"/>
<evidence type="ECO:0008006" key="5">
    <source>
        <dbReference type="Google" id="ProtNLM"/>
    </source>
</evidence>
<keyword evidence="2" id="KW-0732">Signal</keyword>
<dbReference type="Proteomes" id="UP001595796">
    <property type="component" value="Unassembled WGS sequence"/>
</dbReference>
<keyword evidence="4" id="KW-1185">Reference proteome</keyword>
<reference evidence="4" key="1">
    <citation type="journal article" date="2019" name="Int. J. Syst. Evol. Microbiol.">
        <title>The Global Catalogue of Microorganisms (GCM) 10K type strain sequencing project: providing services to taxonomists for standard genome sequencing and annotation.</title>
        <authorList>
            <consortium name="The Broad Institute Genomics Platform"/>
            <consortium name="The Broad Institute Genome Sequencing Center for Infectious Disease"/>
            <person name="Wu L."/>
            <person name="Ma J."/>
        </authorList>
    </citation>
    <scope>NUCLEOTIDE SEQUENCE [LARGE SCALE GENOMIC DNA]</scope>
    <source>
        <strain evidence="4">CGMCC 1.16444</strain>
    </source>
</reference>
<feature type="compositionally biased region" description="Low complexity" evidence="1">
    <location>
        <begin position="62"/>
        <end position="136"/>
    </location>
</feature>
<dbReference type="EMBL" id="JBHSJF010000006">
    <property type="protein sequence ID" value="MFC5068269.1"/>
    <property type="molecule type" value="Genomic_DNA"/>
</dbReference>
<dbReference type="RefSeq" id="WP_114955816.1">
    <property type="nucleotide sequence ID" value="NZ_JBHSJF010000006.1"/>
</dbReference>
<organism evidence="3 4">
    <name type="scientific">Flaviflagellibacter deserti</name>
    <dbReference type="NCBI Taxonomy" id="2267266"/>
    <lineage>
        <taxon>Bacteria</taxon>
        <taxon>Pseudomonadati</taxon>
        <taxon>Pseudomonadota</taxon>
        <taxon>Alphaproteobacteria</taxon>
        <taxon>Hyphomicrobiales</taxon>
        <taxon>Flaviflagellibacter</taxon>
    </lineage>
</organism>
<feature type="chain" id="PRO_5045888812" description="Meckel syndrome type 1 protein" evidence="2">
    <location>
        <begin position="24"/>
        <end position="365"/>
    </location>
</feature>
<feature type="signal peptide" evidence="2">
    <location>
        <begin position="1"/>
        <end position="23"/>
    </location>
</feature>
<accession>A0ABV9Z164</accession>
<feature type="region of interest" description="Disordered" evidence="1">
    <location>
        <begin position="37"/>
        <end position="191"/>
    </location>
</feature>
<sequence>MKKILYPMAGLALWLGAIASAEAQKASSNPLTGIYNAVTGKKPEPVPPPPGSGLPYAAEQTAVPKGKAAQKPAAPGTAQQQKQAAANAAQPKPATAAQAAPAAKGKAAAAPAAAPQATAAPAPQTAQAAPTPVQPKAKAKSSKKKSAKKASKTRIAKAKSKSKSNSSPETGRATASVPPPADQPAMAEAAATEQAIIEAPVSVVEATSPLAPLVAYREAVYAGDFERAGSLLAKELGQPSDTGSVVRLNALMDINLGVSDTELLAQKAQSASPEDVAELPPPDGSVPVSARIMASHSTAAEAFGRGTVNALASYKEAARMGDAQSAAMALIGAMHGALDETSVKQANALLNVQTDPGFIVAQTGQ</sequence>
<name>A0ABV9Z164_9HYPH</name>
<comment type="caution">
    <text evidence="3">The sequence shown here is derived from an EMBL/GenBank/DDBJ whole genome shotgun (WGS) entry which is preliminary data.</text>
</comment>
<evidence type="ECO:0000256" key="2">
    <source>
        <dbReference type="SAM" id="SignalP"/>
    </source>
</evidence>
<evidence type="ECO:0000256" key="1">
    <source>
        <dbReference type="SAM" id="MobiDB-lite"/>
    </source>
</evidence>
<evidence type="ECO:0000313" key="3">
    <source>
        <dbReference type="EMBL" id="MFC5068269.1"/>
    </source>
</evidence>
<evidence type="ECO:0000313" key="4">
    <source>
        <dbReference type="Proteomes" id="UP001595796"/>
    </source>
</evidence>
<gene>
    <name evidence="3" type="ORF">ACFPFW_09610</name>
</gene>
<feature type="compositionally biased region" description="Basic residues" evidence="1">
    <location>
        <begin position="137"/>
        <end position="162"/>
    </location>
</feature>